<feature type="domain" description="Cyclic nucleotide-binding" evidence="3">
    <location>
        <begin position="178"/>
        <end position="293"/>
    </location>
</feature>
<dbReference type="Pfam" id="PF00027">
    <property type="entry name" value="cNMP_binding"/>
    <property type="match status" value="2"/>
</dbReference>
<dbReference type="InterPro" id="IPR000595">
    <property type="entry name" value="cNMP-bd_dom"/>
</dbReference>
<dbReference type="RefSeq" id="XP_067818464.1">
    <property type="nucleotide sequence ID" value="XM_067958396.1"/>
</dbReference>
<dbReference type="GO" id="GO:0005952">
    <property type="term" value="C:cAMP-dependent protein kinase complex"/>
    <property type="evidence" value="ECO:0007669"/>
    <property type="project" value="InterPro"/>
</dbReference>
<dbReference type="GeneID" id="94344067"/>
<dbReference type="GO" id="GO:0034236">
    <property type="term" value="F:protein kinase A catalytic subunit binding"/>
    <property type="evidence" value="ECO:0007669"/>
    <property type="project" value="TreeGrafter"/>
</dbReference>
<proteinExistence type="predicted"/>
<dbReference type="SUPFAM" id="SSF47391">
    <property type="entry name" value="Dimerization-anchoring domain of cAMP-dependent PK regulatory subunit"/>
    <property type="match status" value="1"/>
</dbReference>
<dbReference type="PRINTS" id="PR00103">
    <property type="entry name" value="CAMPKINASE"/>
</dbReference>
<dbReference type="PROSITE" id="PS50042">
    <property type="entry name" value="CNMP_BINDING_3"/>
    <property type="match status" value="2"/>
</dbReference>
<dbReference type="InterPro" id="IPR018488">
    <property type="entry name" value="cNMP-bd_CS"/>
</dbReference>
<dbReference type="PROSITE" id="PS00889">
    <property type="entry name" value="CNMP_BINDING_2"/>
    <property type="match status" value="2"/>
</dbReference>
<dbReference type="FunFam" id="2.60.120.10:FF:000133">
    <property type="entry name" value="Camp-dependent protein kinase type i regulatory subunit-like"/>
    <property type="match status" value="1"/>
</dbReference>
<dbReference type="AlphaFoldDB" id="A0A976FLC0"/>
<dbReference type="InterPro" id="IPR018490">
    <property type="entry name" value="cNMP-bd_dom_sf"/>
</dbReference>
<protein>
    <recommendedName>
        <fullName evidence="1">cAMP-dependent protein kinase regulatory subunit</fullName>
    </recommendedName>
</protein>
<evidence type="ECO:0000256" key="1">
    <source>
        <dbReference type="ARBA" id="ARBA00020355"/>
    </source>
</evidence>
<dbReference type="PROSITE" id="PS00888">
    <property type="entry name" value="CNMP_BINDING_1"/>
    <property type="match status" value="2"/>
</dbReference>
<organism evidence="4 5">
    <name type="scientific">Bremia lactucae</name>
    <name type="common">Lettuce downy mildew</name>
    <dbReference type="NCBI Taxonomy" id="4779"/>
    <lineage>
        <taxon>Eukaryota</taxon>
        <taxon>Sar</taxon>
        <taxon>Stramenopiles</taxon>
        <taxon>Oomycota</taxon>
        <taxon>Peronosporomycetes</taxon>
        <taxon>Peronosporales</taxon>
        <taxon>Peronosporaceae</taxon>
        <taxon>Bremia</taxon>
    </lineage>
</organism>
<feature type="domain" description="Cyclic nucleotide-binding" evidence="3">
    <location>
        <begin position="296"/>
        <end position="417"/>
    </location>
</feature>
<reference evidence="4 5" key="1">
    <citation type="journal article" date="2021" name="Genome Biol.">
        <title>AFLAP: assembly-free linkage analysis pipeline using k-mers from genome sequencing data.</title>
        <authorList>
            <person name="Fletcher K."/>
            <person name="Zhang L."/>
            <person name="Gil J."/>
            <person name="Han R."/>
            <person name="Cavanaugh K."/>
            <person name="Michelmore R."/>
        </authorList>
    </citation>
    <scope>NUCLEOTIDE SEQUENCE [LARGE SCALE GENOMIC DNA]</scope>
    <source>
        <strain evidence="4 5">SF5</strain>
    </source>
</reference>
<dbReference type="GO" id="GO:0004862">
    <property type="term" value="F:cAMP-dependent protein kinase inhibitor activity"/>
    <property type="evidence" value="ECO:0007669"/>
    <property type="project" value="TreeGrafter"/>
</dbReference>
<dbReference type="OrthoDB" id="417078at2759"/>
<feature type="compositionally biased region" description="Acidic residues" evidence="2">
    <location>
        <begin position="108"/>
        <end position="121"/>
    </location>
</feature>
<dbReference type="EMBL" id="SHOA02000016">
    <property type="protein sequence ID" value="TDH68965.1"/>
    <property type="molecule type" value="Genomic_DNA"/>
</dbReference>
<name>A0A976FLC0_BRELC</name>
<gene>
    <name evidence="4" type="ORF">CCR75_000288</name>
</gene>
<feature type="region of interest" description="Disordered" evidence="2">
    <location>
        <begin position="87"/>
        <end position="123"/>
    </location>
</feature>
<dbReference type="Gene3D" id="2.60.120.10">
    <property type="entry name" value="Jelly Rolls"/>
    <property type="match status" value="2"/>
</dbReference>
<dbReference type="PANTHER" id="PTHR11635:SF152">
    <property type="entry name" value="CAMP-DEPENDENT PROTEIN KINASE TYPE I REGULATORY SUBUNIT-RELATED"/>
    <property type="match status" value="1"/>
</dbReference>
<dbReference type="PANTHER" id="PTHR11635">
    <property type="entry name" value="CAMP-DEPENDENT PROTEIN KINASE REGULATORY CHAIN"/>
    <property type="match status" value="1"/>
</dbReference>
<dbReference type="SMART" id="SM00100">
    <property type="entry name" value="cNMP"/>
    <property type="match status" value="2"/>
</dbReference>
<dbReference type="Proteomes" id="UP000294530">
    <property type="component" value="Unassembled WGS sequence"/>
</dbReference>
<dbReference type="InterPro" id="IPR050503">
    <property type="entry name" value="cAMP-dep_PK_reg_su-like"/>
</dbReference>
<dbReference type="FunFam" id="2.60.120.10:FF:000120">
    <property type="entry name" value="cAMP-dependent protein kinase regulatory subunit"/>
    <property type="match status" value="1"/>
</dbReference>
<evidence type="ECO:0000313" key="5">
    <source>
        <dbReference type="Proteomes" id="UP000294530"/>
    </source>
</evidence>
<dbReference type="InterPro" id="IPR014710">
    <property type="entry name" value="RmlC-like_jellyroll"/>
</dbReference>
<keyword evidence="5" id="KW-1185">Reference proteome</keyword>
<evidence type="ECO:0000313" key="4">
    <source>
        <dbReference type="EMBL" id="TDH68965.1"/>
    </source>
</evidence>
<evidence type="ECO:0000256" key="2">
    <source>
        <dbReference type="SAM" id="MobiDB-lite"/>
    </source>
</evidence>
<evidence type="ECO:0000259" key="3">
    <source>
        <dbReference type="PROSITE" id="PS50042"/>
    </source>
</evidence>
<dbReference type="KEGG" id="blac:94344067"/>
<comment type="caution">
    <text evidence="4">The sequence shown here is derived from an EMBL/GenBank/DDBJ whole genome shotgun (WGS) entry which is preliminary data.</text>
</comment>
<dbReference type="GO" id="GO:0030552">
    <property type="term" value="F:cAMP binding"/>
    <property type="evidence" value="ECO:0007669"/>
    <property type="project" value="TreeGrafter"/>
</dbReference>
<sequence length="421" mass="46988">MTDAEGVQQELQYYLHKKGINTLFMNLVESLLLAKPDNPIQHIIHYLCTNYPEEAIVRHIGGSKDENPATSPRIQCMTISTAMLIKTTNERPRSNVVDGSPTDHSDESESEDEDDGGDDVSEISAHVPPLRILAKGRRTSVSAETIDPSSAKHFERVMYPKSTKEREGIRRMVAENILFKSLDEKQNDIVLNAMFPMTFKPNDIIIQQGDDGDNFYILESGVCEVYKDGNLVQTCTEAMSFGELALMYNAPRAATVKAVQHSKAWALDRQTFKYIILETTLKKREAYKGFIERVPLLESLSEFERLTVADALKTETFTDGEVIIAQGDDGNLFYIIEDGVAVCTKQTMPDASPVAMGELTSGAYFGEIALLTTRPRQATVTAKGNVKCLTLDRKTFKRVMGPLEDILKRNIDKYNSVIANT</sequence>
<dbReference type="SUPFAM" id="SSF51206">
    <property type="entry name" value="cAMP-binding domain-like"/>
    <property type="match status" value="2"/>
</dbReference>
<accession>A0A976FLC0</accession>
<dbReference type="CDD" id="cd22981">
    <property type="entry name" value="DD_TbAK-like"/>
    <property type="match status" value="1"/>
</dbReference>
<dbReference type="CDD" id="cd00038">
    <property type="entry name" value="CAP_ED"/>
    <property type="match status" value="2"/>
</dbReference>
<dbReference type="GO" id="GO:0005829">
    <property type="term" value="C:cytosol"/>
    <property type="evidence" value="ECO:0007669"/>
    <property type="project" value="TreeGrafter"/>
</dbReference>